<evidence type="ECO:0000256" key="1">
    <source>
        <dbReference type="SAM" id="Phobius"/>
    </source>
</evidence>
<dbReference type="RefSeq" id="WP_091905772.1">
    <property type="nucleotide sequence ID" value="NZ_FNLO01000002.1"/>
</dbReference>
<name>A0A1H2PMK1_9BURK</name>
<gene>
    <name evidence="2" type="ORF">SAMN05216551_102455</name>
</gene>
<dbReference type="OrthoDB" id="9152892at2"/>
<accession>A0A1H2PMK1</accession>
<keyword evidence="1 2" id="KW-0812">Transmembrane</keyword>
<keyword evidence="1" id="KW-1133">Transmembrane helix</keyword>
<sequence length="260" mass="28261">MSSRPITEDDLNAYVDGCLDAARQREVAVYLELHPDVAGRVAVYRAQRDALRAAFAPVIEEPLPPELDVARMVQTRRAPRARHAWVQTAAAAVVCLCVGAAGGWLLRGADARAPSGAQLLAREATASYVVYAPDPMRPVELRASEHAQFAKWASERLGRPVNIPDLTAAGYRFMGGRVVATEHGPAALFMYDDGRGARLVMLARPMAAQRDMPMAPHTENGINGYVWADQGLGFSLVGRVAPETLHPIADDARRQFRDAI</sequence>
<proteinExistence type="predicted"/>
<keyword evidence="3" id="KW-1185">Reference proteome</keyword>
<reference evidence="3" key="1">
    <citation type="submission" date="2016-09" db="EMBL/GenBank/DDBJ databases">
        <authorList>
            <person name="Varghese N."/>
            <person name="Submissions S."/>
        </authorList>
    </citation>
    <scope>NUCLEOTIDE SEQUENCE [LARGE SCALE GENOMIC DNA]</scope>
    <source>
        <strain evidence="3">JS23</strain>
    </source>
</reference>
<dbReference type="EMBL" id="FNLO01000002">
    <property type="protein sequence ID" value="SDV47298.1"/>
    <property type="molecule type" value="Genomic_DNA"/>
</dbReference>
<dbReference type="AlphaFoldDB" id="A0A1H2PMK1"/>
<organism evidence="2 3">
    <name type="scientific">Chitinasiproducens palmae</name>
    <dbReference type="NCBI Taxonomy" id="1770053"/>
    <lineage>
        <taxon>Bacteria</taxon>
        <taxon>Pseudomonadati</taxon>
        <taxon>Pseudomonadota</taxon>
        <taxon>Betaproteobacteria</taxon>
        <taxon>Burkholderiales</taxon>
        <taxon>Burkholderiaceae</taxon>
        <taxon>Chitinasiproducens</taxon>
    </lineage>
</organism>
<protein>
    <submittedName>
        <fullName evidence="2">Transmembrane transcriptional regulator (Anti-sigma factor RsiW)</fullName>
    </submittedName>
</protein>
<evidence type="ECO:0000313" key="3">
    <source>
        <dbReference type="Proteomes" id="UP000243719"/>
    </source>
</evidence>
<evidence type="ECO:0000313" key="2">
    <source>
        <dbReference type="EMBL" id="SDV47298.1"/>
    </source>
</evidence>
<dbReference type="STRING" id="1770053.SAMN05216551_102455"/>
<feature type="transmembrane region" description="Helical" evidence="1">
    <location>
        <begin position="84"/>
        <end position="106"/>
    </location>
</feature>
<keyword evidence="1" id="KW-0472">Membrane</keyword>
<dbReference type="Proteomes" id="UP000243719">
    <property type="component" value="Unassembled WGS sequence"/>
</dbReference>